<comment type="caution">
    <text evidence="3">The sequence shown here is derived from an EMBL/GenBank/DDBJ whole genome shotgun (WGS) entry which is preliminary data.</text>
</comment>
<keyword evidence="1" id="KW-0175">Coiled coil</keyword>
<keyword evidence="4" id="KW-1185">Reference proteome</keyword>
<dbReference type="EMBL" id="JAPCXB010000079">
    <property type="protein sequence ID" value="KAJ1609638.1"/>
    <property type="molecule type" value="Genomic_DNA"/>
</dbReference>
<feature type="region of interest" description="Disordered" evidence="2">
    <location>
        <begin position="431"/>
        <end position="470"/>
    </location>
</feature>
<protein>
    <recommendedName>
        <fullName evidence="5">WH2 domain-containing protein</fullName>
    </recommendedName>
</protein>
<feature type="region of interest" description="Disordered" evidence="2">
    <location>
        <begin position="381"/>
        <end position="417"/>
    </location>
</feature>
<evidence type="ECO:0000313" key="3">
    <source>
        <dbReference type="EMBL" id="KAJ1609638.1"/>
    </source>
</evidence>
<proteinExistence type="predicted"/>
<feature type="region of interest" description="Disordered" evidence="2">
    <location>
        <begin position="702"/>
        <end position="881"/>
    </location>
</feature>
<feature type="compositionally biased region" description="Low complexity" evidence="2">
    <location>
        <begin position="792"/>
        <end position="801"/>
    </location>
</feature>
<accession>A0ABQ8P629</accession>
<feature type="coiled-coil region" evidence="1">
    <location>
        <begin position="253"/>
        <end position="287"/>
    </location>
</feature>
<feature type="compositionally biased region" description="Polar residues" evidence="2">
    <location>
        <begin position="803"/>
        <end position="816"/>
    </location>
</feature>
<evidence type="ECO:0008006" key="5">
    <source>
        <dbReference type="Google" id="ProtNLM"/>
    </source>
</evidence>
<evidence type="ECO:0000256" key="2">
    <source>
        <dbReference type="SAM" id="MobiDB-lite"/>
    </source>
</evidence>
<sequence>MSSENVKVESENVGKSILSPENRNRTLLLKKKDVNSKVMDNGAKGEGGGGELGGEFSPMIKITPAKSLKKLHAAPKKEDVISKSVLKGDLSKSGMKKDDSLGKKTVVDITSSGLLGLSGKLREKKQSVPLNIPKSMVNVDIGKVELQKNVKSPSALTGSTMGVKNLQSSVNVKNLIGRVNATREVNLSPRDLDVTRARLVKANKSSMNNRPHLFGHEPATYTTNPLVIEDLIDELEEKAKNYFIMFSKERKEREKLERQCYWMQEENKTLQNTLKNQITTIQGLQNKIIDLRGNPNVITETIERIDMLYTQLDTLIQAFAGICSYITFNEPTDRREIIELVLEYLHPCRGLDLRLNSLYGSIYYFKLGIIKDLPPPIQPPEKIPGYDVWQPPPPQKVEAKDSDGSKLPPHMQQGNSLSKVADNYMKDDKEAGVKASISDRGHDDDHGMPKISTPVASTKQSVVPTSSSQLSGDINIPLSGFEIRIKSVQGIEPIGDGKGKLSFVARIDNENSIQSKNNPKRRSTEFEYTINPTSNKGSIEQSMSMEIDVLPPKSPGLLPRFTIDMWDSSVTSGPIGHASKTFIDPYTLLAEQPWDVVKDDSEKPIATLLVTVLPKPGTSMLPAGRFIVAKEAKNKQEPAARKESKLSRLGLRGDKEGKGLDKINSMLRPALNIGKKKSINLDDKDDKSDKLLKTADLTKSMAKPLSVKESISAPPNATADTTKSEAPEPPNMLKSSQINAKELQKSSPTEPNAVPPIVKKSMNEALPPPKVDLKSSIKVSAGSIPGKADDPAAAAAAAAAAGTANTSTIVPKSTEPTPKDSLTKSGQIAPKSDLVKSNIAKPDQLKKSGELLKPSIGDSKSIALKKSLPGETGLNKSETAPKVTPHVEVKVLPSPKIVPKIAPKPAITKDSPGAPKAVQAANLTPAKPGQVVAPPAIVKKIDVKPVAIKPKIAAATTPINIKKPGSPIQIKPKGIELGKPAVAITPKLAVTPPKPASGAVAPGKKAVTPTNVVAPPASKVVAPGSKAVAQPKEEIKIVVNKGAVNISPKIVPKVKITPKVKI</sequence>
<feature type="compositionally biased region" description="Polar residues" evidence="2">
    <location>
        <begin position="454"/>
        <end position="470"/>
    </location>
</feature>
<gene>
    <name evidence="3" type="ORF">OJ252_2142</name>
</gene>
<feature type="compositionally biased region" description="Polar residues" evidence="2">
    <location>
        <begin position="733"/>
        <end position="750"/>
    </location>
</feature>
<evidence type="ECO:0000313" key="4">
    <source>
        <dbReference type="Proteomes" id="UP001071777"/>
    </source>
</evidence>
<dbReference type="Proteomes" id="UP001071777">
    <property type="component" value="Unassembled WGS sequence"/>
</dbReference>
<feature type="region of interest" description="Disordered" evidence="2">
    <location>
        <begin position="633"/>
        <end position="653"/>
    </location>
</feature>
<organism evidence="3 4">
    <name type="scientific">Cryptosporidium canis</name>
    <dbReference type="NCBI Taxonomy" id="195482"/>
    <lineage>
        <taxon>Eukaryota</taxon>
        <taxon>Sar</taxon>
        <taxon>Alveolata</taxon>
        <taxon>Apicomplexa</taxon>
        <taxon>Conoidasida</taxon>
        <taxon>Coccidia</taxon>
        <taxon>Eucoccidiorida</taxon>
        <taxon>Eimeriorina</taxon>
        <taxon>Cryptosporidiidae</taxon>
        <taxon>Cryptosporidium</taxon>
    </lineage>
</organism>
<evidence type="ECO:0000256" key="1">
    <source>
        <dbReference type="SAM" id="Coils"/>
    </source>
</evidence>
<name>A0ABQ8P629_9CRYT</name>
<reference evidence="3" key="1">
    <citation type="submission" date="2022-10" db="EMBL/GenBank/DDBJ databases">
        <title>Adaptive evolution leads to modifications in subtelomeric GC content in a zoonotic Cryptosporidium species.</title>
        <authorList>
            <person name="Li J."/>
            <person name="Feng Y."/>
            <person name="Xiao L."/>
        </authorList>
    </citation>
    <scope>NUCLEOTIDE SEQUENCE</scope>
    <source>
        <strain evidence="3">25894</strain>
    </source>
</reference>
<feature type="compositionally biased region" description="Basic and acidic residues" evidence="2">
    <location>
        <begin position="431"/>
        <end position="448"/>
    </location>
</feature>